<dbReference type="HOGENOM" id="CLU_012494_6_1_1"/>
<accession>S3DF75</accession>
<dbReference type="EMBL" id="KE145353">
    <property type="protein sequence ID" value="EPE35754.1"/>
    <property type="molecule type" value="Genomic_DNA"/>
</dbReference>
<dbReference type="PANTHER" id="PTHR48081:SF8">
    <property type="entry name" value="ALPHA_BETA HYDROLASE FOLD-3 DOMAIN-CONTAINING PROTEIN-RELATED"/>
    <property type="match status" value="1"/>
</dbReference>
<dbReference type="PANTHER" id="PTHR48081">
    <property type="entry name" value="AB HYDROLASE SUPERFAMILY PROTEIN C4A8.06C"/>
    <property type="match status" value="1"/>
</dbReference>
<dbReference type="InterPro" id="IPR050300">
    <property type="entry name" value="GDXG_lipolytic_enzyme"/>
</dbReference>
<keyword evidence="1 3" id="KW-0378">Hydrolase</keyword>
<dbReference type="OMA" id="QVLMYPW"/>
<dbReference type="Pfam" id="PF07859">
    <property type="entry name" value="Abhydrolase_3"/>
    <property type="match status" value="1"/>
</dbReference>
<dbReference type="OrthoDB" id="433474at2759"/>
<dbReference type="GO" id="GO:0016787">
    <property type="term" value="F:hydrolase activity"/>
    <property type="evidence" value="ECO:0007669"/>
    <property type="project" value="UniProtKB-KW"/>
</dbReference>
<dbReference type="InterPro" id="IPR029058">
    <property type="entry name" value="AB_hydrolase_fold"/>
</dbReference>
<dbReference type="GeneID" id="19464146"/>
<dbReference type="InterPro" id="IPR013094">
    <property type="entry name" value="AB_hydrolase_3"/>
</dbReference>
<dbReference type="Proteomes" id="UP000016922">
    <property type="component" value="Unassembled WGS sequence"/>
</dbReference>
<evidence type="ECO:0000256" key="1">
    <source>
        <dbReference type="ARBA" id="ARBA00022801"/>
    </source>
</evidence>
<keyword evidence="4" id="KW-1185">Reference proteome</keyword>
<name>S3DF75_GLAL2</name>
<dbReference type="STRING" id="1116229.S3DF75"/>
<protein>
    <submittedName>
        <fullName evidence="3">Alpha/beta-Hydrolase</fullName>
    </submittedName>
</protein>
<proteinExistence type="predicted"/>
<sequence>MTSYKPIPWDEQIAGPINAFVSMSPTDLPSRENIKERREFGASMMTAENVFQDPEIVHREETTKGADGHVVEMTIVQQKKNKSGLRPGIFYIHGGGMILGNRFLMLDGVFPWIKQLDAVLVTPEYRLAPEHQHPTLLNDCWTAYEWFLKNTQKLGIDPERIMIAGHSAGGGLAAGIALMARDRKSEPKLHAQLLVYPMLDDRVETMSTKQYMDSSLWSGKMNIAAWELYLGPKEQREQIDGLNYAAPARGTDLSGLPETYIEVGTGDAFRDEDIAYASRLLACGVRTELHVYAGAAHGSDGMALEAEVTKGNLAMRANWLKRVFRPAAPVTGASKVAALL</sequence>
<dbReference type="Gene3D" id="3.40.50.1820">
    <property type="entry name" value="alpha/beta hydrolase"/>
    <property type="match status" value="1"/>
</dbReference>
<dbReference type="AlphaFoldDB" id="S3DF75"/>
<dbReference type="RefSeq" id="XP_008076572.1">
    <property type="nucleotide sequence ID" value="XM_008078381.1"/>
</dbReference>
<evidence type="ECO:0000313" key="3">
    <source>
        <dbReference type="EMBL" id="EPE35754.1"/>
    </source>
</evidence>
<evidence type="ECO:0000313" key="4">
    <source>
        <dbReference type="Proteomes" id="UP000016922"/>
    </source>
</evidence>
<dbReference type="eggNOG" id="KOG1515">
    <property type="taxonomic scope" value="Eukaryota"/>
</dbReference>
<evidence type="ECO:0000259" key="2">
    <source>
        <dbReference type="Pfam" id="PF07859"/>
    </source>
</evidence>
<dbReference type="SUPFAM" id="SSF53474">
    <property type="entry name" value="alpha/beta-Hydrolases"/>
    <property type="match status" value="1"/>
</dbReference>
<gene>
    <name evidence="3" type="ORF">GLAREA_05092</name>
</gene>
<feature type="domain" description="Alpha/beta hydrolase fold-3" evidence="2">
    <location>
        <begin position="89"/>
        <end position="298"/>
    </location>
</feature>
<reference evidence="3 4" key="1">
    <citation type="journal article" date="2013" name="BMC Genomics">
        <title>Genomics-driven discovery of the pneumocandin biosynthetic gene cluster in the fungus Glarea lozoyensis.</title>
        <authorList>
            <person name="Chen L."/>
            <person name="Yue Q."/>
            <person name="Zhang X."/>
            <person name="Xiang M."/>
            <person name="Wang C."/>
            <person name="Li S."/>
            <person name="Che Y."/>
            <person name="Ortiz-Lopez F.J."/>
            <person name="Bills G.F."/>
            <person name="Liu X."/>
            <person name="An Z."/>
        </authorList>
    </citation>
    <scope>NUCLEOTIDE SEQUENCE [LARGE SCALE GENOMIC DNA]</scope>
    <source>
        <strain evidence="4">ATCC 20868 / MF5171</strain>
    </source>
</reference>
<dbReference type="KEGG" id="glz:GLAREA_05092"/>
<organism evidence="3 4">
    <name type="scientific">Glarea lozoyensis (strain ATCC 20868 / MF5171)</name>
    <dbReference type="NCBI Taxonomy" id="1116229"/>
    <lineage>
        <taxon>Eukaryota</taxon>
        <taxon>Fungi</taxon>
        <taxon>Dikarya</taxon>
        <taxon>Ascomycota</taxon>
        <taxon>Pezizomycotina</taxon>
        <taxon>Leotiomycetes</taxon>
        <taxon>Helotiales</taxon>
        <taxon>Helotiaceae</taxon>
        <taxon>Glarea</taxon>
    </lineage>
</organism>